<evidence type="ECO:0000313" key="1">
    <source>
        <dbReference type="EMBL" id="CAG6745047.1"/>
    </source>
</evidence>
<proteinExistence type="predicted"/>
<dbReference type="EMBL" id="HBUF01482735">
    <property type="protein sequence ID" value="CAG6745047.1"/>
    <property type="molecule type" value="Transcribed_RNA"/>
</dbReference>
<dbReference type="AlphaFoldDB" id="A0A8D9E970"/>
<organism evidence="1">
    <name type="scientific">Cacopsylla melanoneura</name>
    <dbReference type="NCBI Taxonomy" id="428564"/>
    <lineage>
        <taxon>Eukaryota</taxon>
        <taxon>Metazoa</taxon>
        <taxon>Ecdysozoa</taxon>
        <taxon>Arthropoda</taxon>
        <taxon>Hexapoda</taxon>
        <taxon>Insecta</taxon>
        <taxon>Pterygota</taxon>
        <taxon>Neoptera</taxon>
        <taxon>Paraneoptera</taxon>
        <taxon>Hemiptera</taxon>
        <taxon>Sternorrhyncha</taxon>
        <taxon>Psylloidea</taxon>
        <taxon>Psyllidae</taxon>
        <taxon>Psyllinae</taxon>
        <taxon>Cacopsylla</taxon>
    </lineage>
</organism>
<sequence length="118" mass="13738">MEQGLEGRVHVDGTFDHPTQKKGWTDNSADECILNRVSVSIIDITVAEERIVEQKSNTKRTCFMYKMYMFYVPTKFTCFIYKTTMFSNISRPTVYGSGPRGLWYWDIFCNEVSPKLPN</sequence>
<accession>A0A8D9E970</accession>
<protein>
    <submittedName>
        <fullName evidence="1">Uncharacterized protein</fullName>
    </submittedName>
</protein>
<reference evidence="1" key="1">
    <citation type="submission" date="2021-05" db="EMBL/GenBank/DDBJ databases">
        <authorList>
            <person name="Alioto T."/>
            <person name="Alioto T."/>
            <person name="Gomez Garrido J."/>
        </authorList>
    </citation>
    <scope>NUCLEOTIDE SEQUENCE</scope>
</reference>
<name>A0A8D9E970_9HEMI</name>